<evidence type="ECO:0000313" key="1">
    <source>
        <dbReference type="EMBL" id="MDI3319978.1"/>
    </source>
</evidence>
<accession>A0ABT6RBU4</accession>
<reference evidence="1 2" key="1">
    <citation type="submission" date="2023-05" db="EMBL/GenBank/DDBJ databases">
        <title>Genome sequence of Pinibacter sp. MAH-24.</title>
        <authorList>
            <person name="Huq M.A."/>
        </authorList>
    </citation>
    <scope>NUCLEOTIDE SEQUENCE [LARGE SCALE GENOMIC DNA]</scope>
    <source>
        <strain evidence="1 2">MAH-24</strain>
    </source>
</reference>
<comment type="caution">
    <text evidence="1">The sequence shown here is derived from an EMBL/GenBank/DDBJ whole genome shotgun (WGS) entry which is preliminary data.</text>
</comment>
<keyword evidence="2" id="KW-1185">Reference proteome</keyword>
<organism evidence="1 2">
    <name type="scientific">Pinibacter soli</name>
    <dbReference type="NCBI Taxonomy" id="3044211"/>
    <lineage>
        <taxon>Bacteria</taxon>
        <taxon>Pseudomonadati</taxon>
        <taxon>Bacteroidota</taxon>
        <taxon>Chitinophagia</taxon>
        <taxon>Chitinophagales</taxon>
        <taxon>Chitinophagaceae</taxon>
        <taxon>Pinibacter</taxon>
    </lineage>
</organism>
<evidence type="ECO:0008006" key="3">
    <source>
        <dbReference type="Google" id="ProtNLM"/>
    </source>
</evidence>
<protein>
    <recommendedName>
        <fullName evidence="3">Prophage minor tail protein Z (GPZ)</fullName>
    </recommendedName>
</protein>
<sequence length="224" mass="24793">MIIISVKDALKTLDSAKEQLSERQLNSVISRAINESILQGRTEARASVKSLYNIPQRYVSGINVDRATPGLLIAKLNASSTPIPMDAFAPKFQTAAKSLTISKRGEQKQRTFKRAKSNYAVGVSIEVVKGKRETVPYAFLIPGAKPRVFARGEYRNGTAYGFVQRNKRVNKDGSDKPVKPLLSITTHAAVINKESLNRIETRVNSVFPVSIQRNIEFMLSKVST</sequence>
<proteinExistence type="predicted"/>
<dbReference type="EMBL" id="JASBRG010000005">
    <property type="protein sequence ID" value="MDI3319978.1"/>
    <property type="molecule type" value="Genomic_DNA"/>
</dbReference>
<dbReference type="Proteomes" id="UP001226434">
    <property type="component" value="Unassembled WGS sequence"/>
</dbReference>
<evidence type="ECO:0000313" key="2">
    <source>
        <dbReference type="Proteomes" id="UP001226434"/>
    </source>
</evidence>
<name>A0ABT6RBU4_9BACT</name>
<dbReference type="RefSeq" id="WP_282334078.1">
    <property type="nucleotide sequence ID" value="NZ_JASBRG010000005.1"/>
</dbReference>
<gene>
    <name evidence="1" type="ORF">QJ048_09360</name>
</gene>